<evidence type="ECO:0000256" key="1">
    <source>
        <dbReference type="ARBA" id="ARBA00022801"/>
    </source>
</evidence>
<dbReference type="GO" id="GO:0006013">
    <property type="term" value="P:mannose metabolic process"/>
    <property type="evidence" value="ECO:0007669"/>
    <property type="project" value="InterPro"/>
</dbReference>
<protein>
    <recommendedName>
        <fullName evidence="5">Glycoside hydrolase family 38 central domain-containing protein</fullName>
    </recommendedName>
</protein>
<dbReference type="InterPro" id="IPR028995">
    <property type="entry name" value="Glyco_hydro_57/38_cen_sf"/>
</dbReference>
<proteinExistence type="predicted"/>
<dbReference type="VEuPathDB" id="VectorBase:HLOH_065036"/>
<dbReference type="InterPro" id="IPR037094">
    <property type="entry name" value="Glyco_hydro_38_cen_sf"/>
</dbReference>
<keyword evidence="2" id="KW-0812">Transmembrane</keyword>
<comment type="caution">
    <text evidence="3">The sequence shown here is derived from an EMBL/GenBank/DDBJ whole genome shotgun (WGS) entry which is preliminary data.</text>
</comment>
<evidence type="ECO:0000313" key="3">
    <source>
        <dbReference type="EMBL" id="KAH9360866.1"/>
    </source>
</evidence>
<dbReference type="AlphaFoldDB" id="A0A9J6FD47"/>
<name>A0A9J6FD47_HAELO</name>
<gene>
    <name evidence="3" type="ORF">HPB48_009340</name>
</gene>
<evidence type="ECO:0008006" key="5">
    <source>
        <dbReference type="Google" id="ProtNLM"/>
    </source>
</evidence>
<dbReference type="Proteomes" id="UP000821853">
    <property type="component" value="Chromosome 1"/>
</dbReference>
<accession>A0A9J6FD47</accession>
<sequence length="181" mass="20358">MDKGVNLYLLLISFFDCTIIAVFSTIYPKKLLCLLVVNFVFHDRGHFRFNELLSDDSSVYEMPGLLYEKAVATLQHHDAITGTCSEKAAQSYVKLIGESIYQCEKLVSDGLVSLLWRDPDSYEETLQFCHGINETVCYVTENEEEVMCRRAASPIIAIASITCTLKLCFQAMLSASYARPA</sequence>
<evidence type="ECO:0000313" key="4">
    <source>
        <dbReference type="Proteomes" id="UP000821853"/>
    </source>
</evidence>
<dbReference type="Gene3D" id="1.20.1270.50">
    <property type="entry name" value="Glycoside hydrolase family 38, central domain"/>
    <property type="match status" value="1"/>
</dbReference>
<keyword evidence="2" id="KW-0472">Membrane</keyword>
<dbReference type="EMBL" id="JABSTR010000001">
    <property type="protein sequence ID" value="KAH9360866.1"/>
    <property type="molecule type" value="Genomic_DNA"/>
</dbReference>
<organism evidence="3 4">
    <name type="scientific">Haemaphysalis longicornis</name>
    <name type="common">Bush tick</name>
    <dbReference type="NCBI Taxonomy" id="44386"/>
    <lineage>
        <taxon>Eukaryota</taxon>
        <taxon>Metazoa</taxon>
        <taxon>Ecdysozoa</taxon>
        <taxon>Arthropoda</taxon>
        <taxon>Chelicerata</taxon>
        <taxon>Arachnida</taxon>
        <taxon>Acari</taxon>
        <taxon>Parasitiformes</taxon>
        <taxon>Ixodida</taxon>
        <taxon>Ixodoidea</taxon>
        <taxon>Ixodidae</taxon>
        <taxon>Haemaphysalinae</taxon>
        <taxon>Haemaphysalis</taxon>
    </lineage>
</organism>
<reference evidence="3 4" key="1">
    <citation type="journal article" date="2020" name="Cell">
        <title>Large-Scale Comparative Analyses of Tick Genomes Elucidate Their Genetic Diversity and Vector Capacities.</title>
        <authorList>
            <consortium name="Tick Genome and Microbiome Consortium (TIGMIC)"/>
            <person name="Jia N."/>
            <person name="Wang J."/>
            <person name="Shi W."/>
            <person name="Du L."/>
            <person name="Sun Y."/>
            <person name="Zhan W."/>
            <person name="Jiang J.F."/>
            <person name="Wang Q."/>
            <person name="Zhang B."/>
            <person name="Ji P."/>
            <person name="Bell-Sakyi L."/>
            <person name="Cui X.M."/>
            <person name="Yuan T.T."/>
            <person name="Jiang B.G."/>
            <person name="Yang W.F."/>
            <person name="Lam T.T."/>
            <person name="Chang Q.C."/>
            <person name="Ding S.J."/>
            <person name="Wang X.J."/>
            <person name="Zhu J.G."/>
            <person name="Ruan X.D."/>
            <person name="Zhao L."/>
            <person name="Wei J.T."/>
            <person name="Ye R.Z."/>
            <person name="Que T.C."/>
            <person name="Du C.H."/>
            <person name="Zhou Y.H."/>
            <person name="Cheng J.X."/>
            <person name="Dai P.F."/>
            <person name="Guo W.B."/>
            <person name="Han X.H."/>
            <person name="Huang E.J."/>
            <person name="Li L.F."/>
            <person name="Wei W."/>
            <person name="Gao Y.C."/>
            <person name="Liu J.Z."/>
            <person name="Shao H.Z."/>
            <person name="Wang X."/>
            <person name="Wang C.C."/>
            <person name="Yang T.C."/>
            <person name="Huo Q.B."/>
            <person name="Li W."/>
            <person name="Chen H.Y."/>
            <person name="Chen S.E."/>
            <person name="Zhou L.G."/>
            <person name="Ni X.B."/>
            <person name="Tian J.H."/>
            <person name="Sheng Y."/>
            <person name="Liu T."/>
            <person name="Pan Y.S."/>
            <person name="Xia L.Y."/>
            <person name="Li J."/>
            <person name="Zhao F."/>
            <person name="Cao W.C."/>
        </authorList>
    </citation>
    <scope>NUCLEOTIDE SEQUENCE [LARGE SCALE GENOMIC DNA]</scope>
    <source>
        <strain evidence="3">HaeL-2018</strain>
    </source>
</reference>
<keyword evidence="4" id="KW-1185">Reference proteome</keyword>
<feature type="transmembrane region" description="Helical" evidence="2">
    <location>
        <begin position="7"/>
        <end position="27"/>
    </location>
</feature>
<keyword evidence="1" id="KW-0378">Hydrolase</keyword>
<keyword evidence="2" id="KW-1133">Transmembrane helix</keyword>
<dbReference type="GO" id="GO:0004559">
    <property type="term" value="F:alpha-mannosidase activity"/>
    <property type="evidence" value="ECO:0007669"/>
    <property type="project" value="InterPro"/>
</dbReference>
<evidence type="ECO:0000256" key="2">
    <source>
        <dbReference type="SAM" id="Phobius"/>
    </source>
</evidence>
<dbReference type="SUPFAM" id="SSF88688">
    <property type="entry name" value="Families 57/38 glycoside transferase middle domain"/>
    <property type="match status" value="1"/>
</dbReference>